<feature type="transmembrane region" description="Helical" evidence="5">
    <location>
        <begin position="227"/>
        <end position="247"/>
    </location>
</feature>
<keyword evidence="3 5" id="KW-1133">Transmembrane helix</keyword>
<comment type="subunit">
    <text evidence="5">The Tat system comprises two distinct complexes: a TatABC complex, containing multiple copies of TatA, TatB and TatC subunits, and a separate TatA complex, containing only TatA subunits. Substrates initially bind to the TatABC complex, which probably triggers association of the separate TatA complex to form the active translocon.</text>
</comment>
<dbReference type="GO" id="GO:0043953">
    <property type="term" value="P:protein transport by the Tat complex"/>
    <property type="evidence" value="ECO:0007669"/>
    <property type="project" value="UniProtKB-UniRule"/>
</dbReference>
<keyword evidence="5" id="KW-0653">Protein transport</keyword>
<dbReference type="PANTHER" id="PTHR30371">
    <property type="entry name" value="SEC-INDEPENDENT PROTEIN TRANSLOCASE PROTEIN TATC"/>
    <property type="match status" value="1"/>
</dbReference>
<dbReference type="PRINTS" id="PR01840">
    <property type="entry name" value="TATCFAMILY"/>
</dbReference>
<feature type="transmembrane region" description="Helical" evidence="5">
    <location>
        <begin position="112"/>
        <end position="145"/>
    </location>
</feature>
<dbReference type="PATRIC" id="fig|1215343.11.peg.1143"/>
<feature type="transmembrane region" description="Helical" evidence="5">
    <location>
        <begin position="204"/>
        <end position="221"/>
    </location>
</feature>
<evidence type="ECO:0000313" key="7">
    <source>
        <dbReference type="Proteomes" id="UP000010799"/>
    </source>
</evidence>
<dbReference type="HAMAP" id="MF_00902">
    <property type="entry name" value="TatC"/>
    <property type="match status" value="1"/>
</dbReference>
<dbReference type="InterPro" id="IPR019820">
    <property type="entry name" value="Sec-indep_translocase_CS"/>
</dbReference>
<dbReference type="KEGG" id="lcc:B488_11100"/>
<organism evidence="6 7">
    <name type="scientific">Liberibacter crescens (strain BT-1)</name>
    <dbReference type="NCBI Taxonomy" id="1215343"/>
    <lineage>
        <taxon>Bacteria</taxon>
        <taxon>Pseudomonadati</taxon>
        <taxon>Pseudomonadota</taxon>
        <taxon>Alphaproteobacteria</taxon>
        <taxon>Hyphomicrobiales</taxon>
        <taxon>Rhizobiaceae</taxon>
        <taxon>Liberibacter</taxon>
    </lineage>
</organism>
<reference evidence="6 7" key="1">
    <citation type="journal article" date="2012" name="Stand. Genomic Sci.">
        <title>Complete genome sequence of Liberibacter crescens BT-1.</title>
        <authorList>
            <person name="Leonard M.T."/>
            <person name="Fagen J.R."/>
            <person name="Davis-Richardson A.G."/>
            <person name="Davis M.J."/>
            <person name="Triplett E.W."/>
        </authorList>
    </citation>
    <scope>NUCLEOTIDE SEQUENCE [LARGE SCALE GENOMIC DNA]</scope>
    <source>
        <strain evidence="6 7">BT-1</strain>
    </source>
</reference>
<keyword evidence="4 5" id="KW-0472">Membrane</keyword>
<dbReference type="STRING" id="1215343.B488_11100"/>
<evidence type="ECO:0000256" key="2">
    <source>
        <dbReference type="ARBA" id="ARBA00022692"/>
    </source>
</evidence>
<comment type="subcellular location">
    <subcellularLocation>
        <location evidence="5">Cell inner membrane</location>
        <topology evidence="5">Multi-pass membrane protein</topology>
    </subcellularLocation>
    <subcellularLocation>
        <location evidence="1">Membrane</location>
        <topology evidence="1">Multi-pass membrane protein</topology>
    </subcellularLocation>
</comment>
<keyword evidence="7" id="KW-1185">Reference proteome</keyword>
<name>L0EVX1_LIBCB</name>
<feature type="transmembrane region" description="Helical" evidence="5">
    <location>
        <begin position="79"/>
        <end position="100"/>
    </location>
</feature>
<dbReference type="InterPro" id="IPR002033">
    <property type="entry name" value="TatC"/>
</dbReference>
<proteinExistence type="inferred from homology"/>
<dbReference type="GO" id="GO:0033281">
    <property type="term" value="C:TAT protein transport complex"/>
    <property type="evidence" value="ECO:0007669"/>
    <property type="project" value="UniProtKB-UniRule"/>
</dbReference>
<evidence type="ECO:0000256" key="4">
    <source>
        <dbReference type="ARBA" id="ARBA00023136"/>
    </source>
</evidence>
<protein>
    <recommendedName>
        <fullName evidence="5">Sec-independent protein translocase protein TatC</fullName>
    </recommendedName>
</protein>
<sequence>MLYEEKSQSIIEHLIELRTRLIWSLVFFHFYFVFIFLNNYFNYMLIPYKWAVLLAKADISKSQLIYTAPQEFFLTQIKIGMFGALVISFPVFVTHIYKFIAPGLYKNERSAFLPFLIVAPILFSLGTILVYFFFIPMVMCLFLSMQQYPENGLLPISMLPRVSEYLELFMSLVFCFGLIFQLPVLITLLARVEMVSSEFLVKKRKIAIVIVFIVAAIITPPDPLSQIGLALPTILLYEISIFFSKICRTQTESKKNRWKYKQGHLRKSLISNNHLIIVSGKILCLI</sequence>
<evidence type="ECO:0000256" key="1">
    <source>
        <dbReference type="ARBA" id="ARBA00004141"/>
    </source>
</evidence>
<accession>L0EVX1</accession>
<dbReference type="Proteomes" id="UP000010799">
    <property type="component" value="Chromosome"/>
</dbReference>
<feature type="transmembrane region" description="Helical" evidence="5">
    <location>
        <begin position="21"/>
        <end position="41"/>
    </location>
</feature>
<evidence type="ECO:0000256" key="5">
    <source>
        <dbReference type="HAMAP-Rule" id="MF_00902"/>
    </source>
</evidence>
<dbReference type="GO" id="GO:0009977">
    <property type="term" value="F:proton motive force dependent protein transmembrane transporter activity"/>
    <property type="evidence" value="ECO:0007669"/>
    <property type="project" value="TreeGrafter"/>
</dbReference>
<comment type="similarity">
    <text evidence="5">Belongs to the TatC family.</text>
</comment>
<keyword evidence="5" id="KW-0997">Cell inner membrane</keyword>
<evidence type="ECO:0000313" key="6">
    <source>
        <dbReference type="EMBL" id="AGA65102.1"/>
    </source>
</evidence>
<keyword evidence="5" id="KW-1003">Cell membrane</keyword>
<dbReference type="NCBIfam" id="TIGR00945">
    <property type="entry name" value="tatC"/>
    <property type="match status" value="1"/>
</dbReference>
<keyword evidence="5" id="KW-0813">Transport</keyword>
<keyword evidence="2 5" id="KW-0812">Transmembrane</keyword>
<dbReference type="AlphaFoldDB" id="L0EVX1"/>
<feature type="transmembrane region" description="Helical" evidence="5">
    <location>
        <begin position="165"/>
        <end position="192"/>
    </location>
</feature>
<dbReference type="eggNOG" id="COG0805">
    <property type="taxonomic scope" value="Bacteria"/>
</dbReference>
<evidence type="ECO:0000256" key="3">
    <source>
        <dbReference type="ARBA" id="ARBA00022989"/>
    </source>
</evidence>
<comment type="function">
    <text evidence="5">Part of the twin-arginine translocation (Tat) system that transports large folded proteins containing a characteristic twin-arginine motif in their signal peptide across membranes. Together with TatB, TatC is part of a receptor directly interacting with Tat signal peptides.</text>
</comment>
<dbReference type="PANTHER" id="PTHR30371:SF0">
    <property type="entry name" value="SEC-INDEPENDENT PROTEIN TRANSLOCASE PROTEIN TATC, CHLOROPLASTIC-RELATED"/>
    <property type="match status" value="1"/>
</dbReference>
<dbReference type="PROSITE" id="PS01218">
    <property type="entry name" value="TATC"/>
    <property type="match status" value="1"/>
</dbReference>
<dbReference type="Pfam" id="PF00902">
    <property type="entry name" value="TatC"/>
    <property type="match status" value="1"/>
</dbReference>
<dbReference type="HOGENOM" id="CLU_3412650_0_0_5"/>
<keyword evidence="5" id="KW-0811">Translocation</keyword>
<dbReference type="EMBL" id="CP003789">
    <property type="protein sequence ID" value="AGA65102.1"/>
    <property type="molecule type" value="Genomic_DNA"/>
</dbReference>
<gene>
    <name evidence="5" type="primary">tatC</name>
    <name evidence="6" type="ordered locus">B488_11100</name>
</gene>
<dbReference type="GO" id="GO:0065002">
    <property type="term" value="P:intracellular protein transmembrane transport"/>
    <property type="evidence" value="ECO:0007669"/>
    <property type="project" value="TreeGrafter"/>
</dbReference>